<comment type="similarity">
    <text evidence="1">Belongs to the flavin monoamine oxidase family.</text>
</comment>
<reference evidence="3" key="1">
    <citation type="journal article" date="2019" name="PLoS Negl. Trop. Dis.">
        <title>Revisiting the worldwide diversity of Leptospira species in the environment.</title>
        <authorList>
            <person name="Vincent A.T."/>
            <person name="Schiettekatte O."/>
            <person name="Bourhy P."/>
            <person name="Veyrier F.J."/>
            <person name="Picardeau M."/>
        </authorList>
    </citation>
    <scope>NUCLEOTIDE SEQUENCE [LARGE SCALE GENOMIC DNA]</scope>
    <source>
        <strain evidence="3">201400974</strain>
    </source>
</reference>
<dbReference type="PANTHER" id="PTHR43563:SF1">
    <property type="entry name" value="AMINE OXIDASE [FLAVIN-CONTAINING] B"/>
    <property type="match status" value="1"/>
</dbReference>
<dbReference type="EMBL" id="RQHV01000053">
    <property type="protein sequence ID" value="TGN09133.1"/>
    <property type="molecule type" value="Genomic_DNA"/>
</dbReference>
<proteinExistence type="inferred from homology"/>
<dbReference type="InterPro" id="IPR050703">
    <property type="entry name" value="Flavin_MAO"/>
</dbReference>
<dbReference type="Pfam" id="PF01593">
    <property type="entry name" value="Amino_oxidase"/>
    <property type="match status" value="1"/>
</dbReference>
<keyword evidence="4" id="KW-1185">Reference proteome</keyword>
<dbReference type="Gene3D" id="3.50.50.60">
    <property type="entry name" value="FAD/NAD(P)-binding domain"/>
    <property type="match status" value="1"/>
</dbReference>
<comment type="caution">
    <text evidence="3">The sequence shown here is derived from an EMBL/GenBank/DDBJ whole genome shotgun (WGS) entry which is preliminary data.</text>
</comment>
<dbReference type="InterPro" id="IPR002937">
    <property type="entry name" value="Amino_oxidase"/>
</dbReference>
<dbReference type="PANTHER" id="PTHR43563">
    <property type="entry name" value="AMINE OXIDASE"/>
    <property type="match status" value="1"/>
</dbReference>
<feature type="domain" description="Amine oxidase" evidence="2">
    <location>
        <begin position="54"/>
        <end position="462"/>
    </location>
</feature>
<name>A0A4R9LPL7_9LEPT</name>
<accession>A0A4R9LPL7</accession>
<evidence type="ECO:0000259" key="2">
    <source>
        <dbReference type="Pfam" id="PF01593"/>
    </source>
</evidence>
<organism evidence="3 4">
    <name type="scientific">Leptospira ilyithenensis</name>
    <dbReference type="NCBI Taxonomy" id="2484901"/>
    <lineage>
        <taxon>Bacteria</taxon>
        <taxon>Pseudomonadati</taxon>
        <taxon>Spirochaetota</taxon>
        <taxon>Spirochaetia</taxon>
        <taxon>Leptospirales</taxon>
        <taxon>Leptospiraceae</taxon>
        <taxon>Leptospira</taxon>
    </lineage>
</organism>
<evidence type="ECO:0000256" key="1">
    <source>
        <dbReference type="ARBA" id="ARBA00005995"/>
    </source>
</evidence>
<dbReference type="Proteomes" id="UP000298264">
    <property type="component" value="Unassembled WGS sequence"/>
</dbReference>
<dbReference type="GO" id="GO:0016491">
    <property type="term" value="F:oxidoreductase activity"/>
    <property type="evidence" value="ECO:0007669"/>
    <property type="project" value="InterPro"/>
</dbReference>
<evidence type="ECO:0000313" key="3">
    <source>
        <dbReference type="EMBL" id="TGN09133.1"/>
    </source>
</evidence>
<evidence type="ECO:0000313" key="4">
    <source>
        <dbReference type="Proteomes" id="UP000298264"/>
    </source>
</evidence>
<dbReference type="OrthoDB" id="337830at2"/>
<gene>
    <name evidence="3" type="ORF">EHS11_12925</name>
</gene>
<dbReference type="InterPro" id="IPR036188">
    <property type="entry name" value="FAD/NAD-bd_sf"/>
</dbReference>
<dbReference type="AlphaFoldDB" id="A0A4R9LPL7"/>
<sequence>MNRRDFLKKLAITTSVSSVVLSRNSWAITPVAAETKPMGKSSSSKKAIVMGAGLSGLYSAYLLRQTGYDVTIVDRSERLGGRIYTHRDKTNNIVQDLGAEWIGDGQSDIKSLVKQLGLELKISPLAEKFQIKKTGESSSLIQLSQSSVETLEKVIDLHKSLNESQKQGLDKINFLSYARYQGLAEEDVRALSECYRIFFGEDLNQISSEAVLNDLASAESALRPGFYVSGGADKIISSLVTQLGDTEICLGDPITKVSQMKSQAQVELASGKVIRGNLIICTLPPAAVLDIKWSPGLPKDLVYSALRMQSGKISKNIILCVKKDNLFPKFLLTDTPAQALYVASEEAIGEKSYLLTSLATGDRASLFEKGSDAQKKAMLKLSLSETKTDEILELADHSQYVFHSFQKATGSQGFVSLFPPGSLGIKEAWVESYERVFFAGEHLAKHNGTMDAAVASAIQAVSRT</sequence>
<dbReference type="RefSeq" id="WP_135764824.1">
    <property type="nucleotide sequence ID" value="NZ_RQHV01000053.1"/>
</dbReference>
<protein>
    <submittedName>
        <fullName evidence="3">Amine oxidase</fullName>
    </submittedName>
</protein>
<dbReference type="SUPFAM" id="SSF51905">
    <property type="entry name" value="FAD/NAD(P)-binding domain"/>
    <property type="match status" value="1"/>
</dbReference>